<dbReference type="InterPro" id="IPR039607">
    <property type="entry name" value="VQ_8/17/18/20/21/25"/>
</dbReference>
<feature type="compositionally biased region" description="Basic and acidic residues" evidence="1">
    <location>
        <begin position="1"/>
        <end position="12"/>
    </location>
</feature>
<accession>A0AAV8SVW5</accession>
<sequence>MSPAKFDHHQEQRVINGPRPTPLKINTESHVIHKTTSFSSLGFSSSASATELAPVIGAARQKQRNHPVIIYTHSPKVLHTQARDFMALVQKLTGNSTSNDDVNDHVATAVQQVQQQKISVVSEGSKSKLDFDSKKLARIDDNESSSVLTEGNCGRCDDEGVNNGGAIVNTNSRILNQIKNPSFTDIPLFTPNSSKFFCSPGPAYMFSDSVYPSPNMTNPISPSFLEFIKGISEC</sequence>
<reference evidence="3 4" key="1">
    <citation type="submission" date="2021-09" db="EMBL/GenBank/DDBJ databases">
        <title>Genomic insights and catalytic innovation underlie evolution of tropane alkaloids biosynthesis.</title>
        <authorList>
            <person name="Wang Y.-J."/>
            <person name="Tian T."/>
            <person name="Huang J.-P."/>
            <person name="Huang S.-X."/>
        </authorList>
    </citation>
    <scope>NUCLEOTIDE SEQUENCE [LARGE SCALE GENOMIC DNA]</scope>
    <source>
        <strain evidence="3">KIB-2018</strain>
        <tissue evidence="3">Leaf</tissue>
    </source>
</reference>
<evidence type="ECO:0000259" key="2">
    <source>
        <dbReference type="Pfam" id="PF05678"/>
    </source>
</evidence>
<gene>
    <name evidence="3" type="ORF">K2173_000228</name>
</gene>
<evidence type="ECO:0000256" key="1">
    <source>
        <dbReference type="SAM" id="MobiDB-lite"/>
    </source>
</evidence>
<protein>
    <recommendedName>
        <fullName evidence="2">VQ domain-containing protein</fullName>
    </recommendedName>
</protein>
<organism evidence="3 4">
    <name type="scientific">Erythroxylum novogranatense</name>
    <dbReference type="NCBI Taxonomy" id="1862640"/>
    <lineage>
        <taxon>Eukaryota</taxon>
        <taxon>Viridiplantae</taxon>
        <taxon>Streptophyta</taxon>
        <taxon>Embryophyta</taxon>
        <taxon>Tracheophyta</taxon>
        <taxon>Spermatophyta</taxon>
        <taxon>Magnoliopsida</taxon>
        <taxon>eudicotyledons</taxon>
        <taxon>Gunneridae</taxon>
        <taxon>Pentapetalae</taxon>
        <taxon>rosids</taxon>
        <taxon>fabids</taxon>
        <taxon>Malpighiales</taxon>
        <taxon>Erythroxylaceae</taxon>
        <taxon>Erythroxylum</taxon>
    </lineage>
</organism>
<dbReference type="PANTHER" id="PTHR33143">
    <property type="entry name" value="F16F4.1 PROTEIN-RELATED"/>
    <property type="match status" value="1"/>
</dbReference>
<dbReference type="PANTHER" id="PTHR33143:SF76">
    <property type="entry name" value="VQ MOTIF-CONTAINING PROTEIN 8, CHLOROPLASTIC"/>
    <property type="match status" value="1"/>
</dbReference>
<evidence type="ECO:0000313" key="4">
    <source>
        <dbReference type="Proteomes" id="UP001159364"/>
    </source>
</evidence>
<dbReference type="EMBL" id="JAIWQS010000007">
    <property type="protein sequence ID" value="KAJ8758507.1"/>
    <property type="molecule type" value="Genomic_DNA"/>
</dbReference>
<comment type="caution">
    <text evidence="3">The sequence shown here is derived from an EMBL/GenBank/DDBJ whole genome shotgun (WGS) entry which is preliminary data.</text>
</comment>
<dbReference type="InterPro" id="IPR008889">
    <property type="entry name" value="VQ"/>
</dbReference>
<dbReference type="GO" id="GO:0005634">
    <property type="term" value="C:nucleus"/>
    <property type="evidence" value="ECO:0007669"/>
    <property type="project" value="TreeGrafter"/>
</dbReference>
<dbReference type="Proteomes" id="UP001159364">
    <property type="component" value="Linkage Group LG07"/>
</dbReference>
<dbReference type="Pfam" id="PF05678">
    <property type="entry name" value="VQ"/>
    <property type="match status" value="1"/>
</dbReference>
<feature type="region of interest" description="Disordered" evidence="1">
    <location>
        <begin position="1"/>
        <end position="22"/>
    </location>
</feature>
<feature type="domain" description="VQ" evidence="2">
    <location>
        <begin position="72"/>
        <end position="97"/>
    </location>
</feature>
<proteinExistence type="predicted"/>
<evidence type="ECO:0000313" key="3">
    <source>
        <dbReference type="EMBL" id="KAJ8758507.1"/>
    </source>
</evidence>
<dbReference type="AlphaFoldDB" id="A0AAV8SVW5"/>
<name>A0AAV8SVW5_9ROSI</name>
<keyword evidence="4" id="KW-1185">Reference proteome</keyword>